<evidence type="ECO:0000313" key="2">
    <source>
        <dbReference type="Proteomes" id="UP001151699"/>
    </source>
</evidence>
<comment type="caution">
    <text evidence="1">The sequence shown here is derived from an EMBL/GenBank/DDBJ whole genome shotgun (WGS) entry which is preliminary data.</text>
</comment>
<organism evidence="1 2">
    <name type="scientific">Pseudolycoriella hygida</name>
    <dbReference type="NCBI Taxonomy" id="35572"/>
    <lineage>
        <taxon>Eukaryota</taxon>
        <taxon>Metazoa</taxon>
        <taxon>Ecdysozoa</taxon>
        <taxon>Arthropoda</taxon>
        <taxon>Hexapoda</taxon>
        <taxon>Insecta</taxon>
        <taxon>Pterygota</taxon>
        <taxon>Neoptera</taxon>
        <taxon>Endopterygota</taxon>
        <taxon>Diptera</taxon>
        <taxon>Nematocera</taxon>
        <taxon>Sciaroidea</taxon>
        <taxon>Sciaridae</taxon>
        <taxon>Pseudolycoriella</taxon>
    </lineage>
</organism>
<accession>A0A9Q0NE64</accession>
<keyword evidence="2" id="KW-1185">Reference proteome</keyword>
<reference evidence="1" key="1">
    <citation type="submission" date="2022-07" db="EMBL/GenBank/DDBJ databases">
        <authorList>
            <person name="Trinca V."/>
            <person name="Uliana J.V.C."/>
            <person name="Torres T.T."/>
            <person name="Ward R.J."/>
            <person name="Monesi N."/>
        </authorList>
    </citation>
    <scope>NUCLEOTIDE SEQUENCE</scope>
    <source>
        <strain evidence="1">HSMRA1968</strain>
        <tissue evidence="1">Whole embryos</tissue>
    </source>
</reference>
<proteinExistence type="predicted"/>
<dbReference type="AlphaFoldDB" id="A0A9Q0NE64"/>
<protein>
    <submittedName>
        <fullName evidence="1">Uncharacterized protein</fullName>
    </submittedName>
</protein>
<dbReference type="EMBL" id="WJQU01000001">
    <property type="protein sequence ID" value="KAJ6648463.1"/>
    <property type="molecule type" value="Genomic_DNA"/>
</dbReference>
<name>A0A9Q0NE64_9DIPT</name>
<gene>
    <name evidence="1" type="ORF">Bhyg_03693</name>
</gene>
<evidence type="ECO:0000313" key="1">
    <source>
        <dbReference type="EMBL" id="KAJ6648463.1"/>
    </source>
</evidence>
<dbReference type="Proteomes" id="UP001151699">
    <property type="component" value="Chromosome A"/>
</dbReference>
<sequence>MPWHQMRQTLTEIPSEKTLFEYCLTFRLRKKLVRIISIKEFGKADTYIVQILFNNTIAKFEIIKLILIYV</sequence>